<accession>A0A0B8QZD9</accession>
<name>A0A0B8QZD9_LACLL</name>
<gene>
    <name evidence="1" type="ORF">JCM5805K_0462</name>
</gene>
<comment type="caution">
    <text evidence="1">The sequence shown here is derived from an EMBL/GenBank/DDBJ whole genome shotgun (WGS) entry which is preliminary data.</text>
</comment>
<dbReference type="AlphaFoldDB" id="A0A0B8QZD9"/>
<dbReference type="EMBL" id="BBSI01000013">
    <property type="protein sequence ID" value="GAM79354.1"/>
    <property type="molecule type" value="Genomic_DNA"/>
</dbReference>
<evidence type="ECO:0000313" key="1">
    <source>
        <dbReference type="EMBL" id="GAM79354.1"/>
    </source>
</evidence>
<protein>
    <submittedName>
        <fullName evidence="1">Uncharacterized protein</fullName>
    </submittedName>
</protein>
<proteinExistence type="predicted"/>
<evidence type="ECO:0000313" key="2">
    <source>
        <dbReference type="Proteomes" id="UP000031847"/>
    </source>
</evidence>
<dbReference type="Proteomes" id="UP000031847">
    <property type="component" value="Unassembled WGS sequence"/>
</dbReference>
<sequence length="87" mass="9687">MLDDELELPVLDDELELPVFDDELELPVLDDELELPVLDDASELLPTVTPSAWPATPKVVIPKISAVPAINFSFFKRLILSLLVNFS</sequence>
<organism evidence="1 2">
    <name type="scientific">Lactococcus lactis subsp. lactis</name>
    <name type="common">Streptococcus lactis</name>
    <dbReference type="NCBI Taxonomy" id="1360"/>
    <lineage>
        <taxon>Bacteria</taxon>
        <taxon>Bacillati</taxon>
        <taxon>Bacillota</taxon>
        <taxon>Bacilli</taxon>
        <taxon>Lactobacillales</taxon>
        <taxon>Streptococcaceae</taxon>
        <taxon>Lactococcus</taxon>
    </lineage>
</organism>
<reference evidence="1 2" key="1">
    <citation type="submission" date="2015-01" db="EMBL/GenBank/DDBJ databases">
        <title>Lactococcus lactis subsp.lactis JCM 5805 whole genome shotgun sequence.</title>
        <authorList>
            <person name="Fujii T."/>
            <person name="Tomita Y."/>
            <person name="Ikushima S."/>
            <person name="Fujiwara D."/>
        </authorList>
    </citation>
    <scope>NUCLEOTIDE SEQUENCE [LARGE SCALE GENOMIC DNA]</scope>
    <source>
        <strain evidence="1 2">JCM 5805</strain>
    </source>
</reference>